<feature type="compositionally biased region" description="Basic and acidic residues" evidence="6">
    <location>
        <begin position="76"/>
        <end position="90"/>
    </location>
</feature>
<dbReference type="Proteomes" id="UP001405405">
    <property type="component" value="Unassembled WGS sequence"/>
</dbReference>
<comment type="caution">
    <text evidence="7">The sequence shown here is derived from an EMBL/GenBank/DDBJ whole genome shotgun (WGS) entry which is preliminary data.</text>
</comment>
<dbReference type="PRINTS" id="PR01608">
    <property type="entry name" value="BACINVASINC"/>
</dbReference>
<keyword evidence="4" id="KW-0843">Virulence</keyword>
<organism evidence="7 8">
    <name type="scientific">Chromobacterium indicum</name>
    <dbReference type="NCBI Taxonomy" id="3110228"/>
    <lineage>
        <taxon>Bacteria</taxon>
        <taxon>Pseudomonadati</taxon>
        <taxon>Pseudomonadota</taxon>
        <taxon>Betaproteobacteria</taxon>
        <taxon>Neisseriales</taxon>
        <taxon>Chromobacteriaceae</taxon>
        <taxon>Chromobacterium</taxon>
    </lineage>
</organism>
<feature type="region of interest" description="Disordered" evidence="6">
    <location>
        <begin position="1"/>
        <end position="63"/>
    </location>
</feature>
<dbReference type="EMBL" id="JAYFSJ010000008">
    <property type="protein sequence ID" value="MEN7431676.1"/>
    <property type="molecule type" value="Genomic_DNA"/>
</dbReference>
<protein>
    <recommendedName>
        <fullName evidence="2">Effector protein BipC</fullName>
    </recommendedName>
</protein>
<evidence type="ECO:0000256" key="3">
    <source>
        <dbReference type="ARBA" id="ARBA00022525"/>
    </source>
</evidence>
<evidence type="ECO:0000313" key="7">
    <source>
        <dbReference type="EMBL" id="MEN7431676.1"/>
    </source>
</evidence>
<keyword evidence="8" id="KW-1185">Reference proteome</keyword>
<sequence>MTVHNNTVFNPNLNQVVAPTGAPVGRGGGVQTVPMPLPSDIDNKEKNDGGKPHLTQPKTVVTEESTRKLKNFIQLKSEEQPVKDDDKKPDGSGLDISHMSTKFADTQTELMHALVKVRTADSKLNGKMSVVSFDAAKAGAAATERAGQDELLGSVAQSTLQVGMSATGAGMRHGGLSAERGVLKTNSVRVAKLDSEINANKIKLESPKVESSNRQELMEHNGKLEIKRQEEHRTGEDTRLAADKKKTSGQLVMDTSAAVGNVAGSAGRYAASTEQANQQIAQASSQVASNASGEARDRSRSTDGIIQDVLKVLDGVSQSNMAAMGTVAGNIRA</sequence>
<dbReference type="InterPro" id="IPR005427">
    <property type="entry name" value="BipC/SctB"/>
</dbReference>
<evidence type="ECO:0000256" key="4">
    <source>
        <dbReference type="ARBA" id="ARBA00023026"/>
    </source>
</evidence>
<name>A0ABV0CKI9_9NEIS</name>
<evidence type="ECO:0000256" key="5">
    <source>
        <dbReference type="ARBA" id="ARBA00035650"/>
    </source>
</evidence>
<evidence type="ECO:0000256" key="1">
    <source>
        <dbReference type="ARBA" id="ARBA00004613"/>
    </source>
</evidence>
<reference evidence="7 8" key="1">
    <citation type="submission" date="2023-12" db="EMBL/GenBank/DDBJ databases">
        <title>Chromobacterium sp. strain TRC.1.1.SA producing antimicrobial pigment.</title>
        <authorList>
            <person name="Verma N."/>
            <person name="Choksket S."/>
            <person name="Pinnaka A.K."/>
            <person name="Korpole S."/>
        </authorList>
    </citation>
    <scope>NUCLEOTIDE SEQUENCE [LARGE SCALE GENOMIC DNA]</scope>
    <source>
        <strain evidence="7 8">TRC1.1.SA</strain>
    </source>
</reference>
<dbReference type="RefSeq" id="WP_346788909.1">
    <property type="nucleotide sequence ID" value="NZ_JAYFSJ010000008.1"/>
</dbReference>
<evidence type="ECO:0000256" key="6">
    <source>
        <dbReference type="SAM" id="MobiDB-lite"/>
    </source>
</evidence>
<feature type="compositionally biased region" description="Polar residues" evidence="6">
    <location>
        <begin position="1"/>
        <end position="17"/>
    </location>
</feature>
<dbReference type="Pfam" id="PF09599">
    <property type="entry name" value="IpaC_SipC"/>
    <property type="match status" value="2"/>
</dbReference>
<feature type="region of interest" description="Disordered" evidence="6">
    <location>
        <begin position="75"/>
        <end position="97"/>
    </location>
</feature>
<gene>
    <name evidence="7" type="ORF">VA599_13030</name>
</gene>
<comment type="subcellular location">
    <subcellularLocation>
        <location evidence="1">Secreted</location>
    </subcellularLocation>
</comment>
<comment type="similarity">
    <text evidence="5">Belongs to the SctB/SipC family.</text>
</comment>
<proteinExistence type="inferred from homology"/>
<keyword evidence="3" id="KW-0964">Secreted</keyword>
<feature type="compositionally biased region" description="Basic and acidic residues" evidence="6">
    <location>
        <begin position="41"/>
        <end position="51"/>
    </location>
</feature>
<evidence type="ECO:0000313" key="8">
    <source>
        <dbReference type="Proteomes" id="UP001405405"/>
    </source>
</evidence>
<accession>A0ABV0CKI9</accession>
<dbReference type="NCBIfam" id="NF038055">
    <property type="entry name" value="T3SS_SctB_pilot"/>
    <property type="match status" value="1"/>
</dbReference>
<evidence type="ECO:0000256" key="2">
    <source>
        <dbReference type="ARBA" id="ARBA00020604"/>
    </source>
</evidence>